<dbReference type="Gene3D" id="1.10.150.670">
    <property type="entry name" value="Crossover junction endonuclease EME1, DNA-binding domain"/>
    <property type="match status" value="1"/>
</dbReference>
<evidence type="ECO:0000256" key="4">
    <source>
        <dbReference type="ARBA" id="ARBA00022723"/>
    </source>
</evidence>
<dbReference type="InterPro" id="IPR042530">
    <property type="entry name" value="EME1/EME2_C"/>
</dbReference>
<keyword evidence="6" id="KW-0227">DNA damage</keyword>
<evidence type="ECO:0000256" key="7">
    <source>
        <dbReference type="ARBA" id="ARBA00022801"/>
    </source>
</evidence>
<dbReference type="GO" id="GO:0006302">
    <property type="term" value="P:double-strand break repair"/>
    <property type="evidence" value="ECO:0007669"/>
    <property type="project" value="TreeGrafter"/>
</dbReference>
<feature type="coiled-coil region" evidence="13">
    <location>
        <begin position="175"/>
        <end position="208"/>
    </location>
</feature>
<keyword evidence="3" id="KW-0540">Nuclease</keyword>
<dbReference type="GO" id="GO:0031573">
    <property type="term" value="P:mitotic intra-S DNA damage checkpoint signaling"/>
    <property type="evidence" value="ECO:0007669"/>
    <property type="project" value="TreeGrafter"/>
</dbReference>
<dbReference type="GO" id="GO:0005634">
    <property type="term" value="C:nucleus"/>
    <property type="evidence" value="ECO:0007669"/>
    <property type="project" value="UniProtKB-SubCell"/>
</dbReference>
<evidence type="ECO:0000256" key="2">
    <source>
        <dbReference type="ARBA" id="ARBA00004123"/>
    </source>
</evidence>
<evidence type="ECO:0000256" key="9">
    <source>
        <dbReference type="ARBA" id="ARBA00023172"/>
    </source>
</evidence>
<keyword evidence="13" id="KW-0175">Coiled coil</keyword>
<keyword evidence="8" id="KW-0460">Magnesium</keyword>
<keyword evidence="9" id="KW-0233">DNA recombination</keyword>
<gene>
    <name evidence="15" type="ORF">PHYEVI_LOCUS9917</name>
</gene>
<keyword evidence="11" id="KW-0539">Nucleus</keyword>
<evidence type="ECO:0000256" key="1">
    <source>
        <dbReference type="ARBA" id="ARBA00001946"/>
    </source>
</evidence>
<evidence type="ECO:0008006" key="17">
    <source>
        <dbReference type="Google" id="ProtNLM"/>
    </source>
</evidence>
<dbReference type="GO" id="GO:0046872">
    <property type="term" value="F:metal ion binding"/>
    <property type="evidence" value="ECO:0007669"/>
    <property type="project" value="UniProtKB-KW"/>
</dbReference>
<protein>
    <recommendedName>
        <fullName evidence="17">Crossover junction endonuclease EME1</fullName>
    </recommendedName>
</protein>
<feature type="region of interest" description="Disordered" evidence="14">
    <location>
        <begin position="1"/>
        <end position="31"/>
    </location>
</feature>
<name>A0A9N9TZJ8_PHYSR</name>
<proteinExistence type="predicted"/>
<evidence type="ECO:0000256" key="14">
    <source>
        <dbReference type="SAM" id="MobiDB-lite"/>
    </source>
</evidence>
<dbReference type="EMBL" id="OU900100">
    <property type="protein sequence ID" value="CAG9863631.1"/>
    <property type="molecule type" value="Genomic_DNA"/>
</dbReference>
<dbReference type="GO" id="GO:0000712">
    <property type="term" value="P:resolution of meiotic recombination intermediates"/>
    <property type="evidence" value="ECO:0007669"/>
    <property type="project" value="TreeGrafter"/>
</dbReference>
<feature type="region of interest" description="Disordered" evidence="14">
    <location>
        <begin position="116"/>
        <end position="164"/>
    </location>
</feature>
<dbReference type="InterPro" id="IPR033310">
    <property type="entry name" value="Mms4/EME1/EME2"/>
</dbReference>
<keyword evidence="7" id="KW-0378">Hydrolase</keyword>
<dbReference type="PANTHER" id="PTHR21077:SF5">
    <property type="entry name" value="CROSSOVER JUNCTION ENDONUCLEASE MMS4"/>
    <property type="match status" value="1"/>
</dbReference>
<dbReference type="Gene3D" id="3.40.50.10130">
    <property type="match status" value="1"/>
</dbReference>
<evidence type="ECO:0000256" key="8">
    <source>
        <dbReference type="ARBA" id="ARBA00022842"/>
    </source>
</evidence>
<feature type="compositionally biased region" description="Low complexity" evidence="14">
    <location>
        <begin position="1"/>
        <end position="12"/>
    </location>
</feature>
<dbReference type="AlphaFoldDB" id="A0A9N9TZJ8"/>
<dbReference type="PANTHER" id="PTHR21077">
    <property type="entry name" value="EME1 PROTEIN"/>
    <property type="match status" value="1"/>
</dbReference>
<keyword evidence="4" id="KW-0479">Metal-binding</keyword>
<keyword evidence="10" id="KW-0234">DNA repair</keyword>
<feature type="compositionally biased region" description="Polar residues" evidence="14">
    <location>
        <begin position="117"/>
        <end position="128"/>
    </location>
</feature>
<comment type="cofactor">
    <cofactor evidence="1">
        <name>Mg(2+)</name>
        <dbReference type="ChEBI" id="CHEBI:18420"/>
    </cofactor>
</comment>
<dbReference type="Pfam" id="PF21292">
    <property type="entry name" value="EME1-MUS81_C"/>
    <property type="match status" value="1"/>
</dbReference>
<sequence length="482" mass="55581">MDEIEICCISSEESADEEPTTSKSTKNITPTQTTFKRNIYDLNELEDDDICTENTGTNTGSCDDYLKELIQKYSQQSPSSSTSNTKRNNVCSYDESFNFPTCSSSTEERLNEDVEYYNSSQTTESSPKSPAKTYELLSSSDDENDNSIERKKIKQSNGYRTKSPLRENRSIEKISKKEQLEIERTNKRNEKIRKKEQLLEEKALKQAQKIVDNSCKQANNLKYITINMDNSICDDSRYGGYLRDYFDENKITYKIKTTLPGLISWTRKILSLENEKVKETETPEQHYAVIIKPTAFGNLLSCIQSIQKQVNFKHLSIIIYGQTKPNPTQEDEMTTITLQFPTYWQFVTTNENLGNFLFMLTKSIAQKPHEMNQELQYDYYEDCNRKKIKVDKDGSGMGQLWRQMLTMFPLVRLETAEAITAAYPTPSSLFRAFENCTESPEELIQDLPIRRAHGPSVANKKVGIKLSTKCFRYFTLKDDDLV</sequence>
<evidence type="ECO:0000256" key="10">
    <source>
        <dbReference type="ARBA" id="ARBA00023204"/>
    </source>
</evidence>
<feature type="compositionally biased region" description="Polar residues" evidence="14">
    <location>
        <begin position="21"/>
        <end position="31"/>
    </location>
</feature>
<dbReference type="GO" id="GO:0048476">
    <property type="term" value="C:Holliday junction resolvase complex"/>
    <property type="evidence" value="ECO:0007669"/>
    <property type="project" value="InterPro"/>
</dbReference>
<evidence type="ECO:0000313" key="16">
    <source>
        <dbReference type="Proteomes" id="UP001153712"/>
    </source>
</evidence>
<evidence type="ECO:0000256" key="12">
    <source>
        <dbReference type="ARBA" id="ARBA00023254"/>
    </source>
</evidence>
<organism evidence="15 16">
    <name type="scientific">Phyllotreta striolata</name>
    <name type="common">Striped flea beetle</name>
    <name type="synonym">Crioceris striolata</name>
    <dbReference type="NCBI Taxonomy" id="444603"/>
    <lineage>
        <taxon>Eukaryota</taxon>
        <taxon>Metazoa</taxon>
        <taxon>Ecdysozoa</taxon>
        <taxon>Arthropoda</taxon>
        <taxon>Hexapoda</taxon>
        <taxon>Insecta</taxon>
        <taxon>Pterygota</taxon>
        <taxon>Neoptera</taxon>
        <taxon>Endopterygota</taxon>
        <taxon>Coleoptera</taxon>
        <taxon>Polyphaga</taxon>
        <taxon>Cucujiformia</taxon>
        <taxon>Chrysomeloidea</taxon>
        <taxon>Chrysomelidae</taxon>
        <taxon>Galerucinae</taxon>
        <taxon>Alticini</taxon>
        <taxon>Phyllotreta</taxon>
    </lineage>
</organism>
<evidence type="ECO:0000313" key="15">
    <source>
        <dbReference type="EMBL" id="CAG9863631.1"/>
    </source>
</evidence>
<evidence type="ECO:0000256" key="5">
    <source>
        <dbReference type="ARBA" id="ARBA00022759"/>
    </source>
</evidence>
<dbReference type="Proteomes" id="UP001153712">
    <property type="component" value="Chromosome 7"/>
</dbReference>
<reference evidence="15" key="1">
    <citation type="submission" date="2022-01" db="EMBL/GenBank/DDBJ databases">
        <authorList>
            <person name="King R."/>
        </authorList>
    </citation>
    <scope>NUCLEOTIDE SEQUENCE</scope>
</reference>
<comment type="subcellular location">
    <subcellularLocation>
        <location evidence="2">Nucleus</location>
    </subcellularLocation>
</comment>
<evidence type="ECO:0000256" key="13">
    <source>
        <dbReference type="SAM" id="Coils"/>
    </source>
</evidence>
<keyword evidence="16" id="KW-1185">Reference proteome</keyword>
<keyword evidence="12" id="KW-0469">Meiosis</keyword>
<dbReference type="OrthoDB" id="343092at2759"/>
<evidence type="ECO:0000256" key="3">
    <source>
        <dbReference type="ARBA" id="ARBA00022722"/>
    </source>
</evidence>
<accession>A0A9N9TZJ8</accession>
<keyword evidence="5" id="KW-0255">Endonuclease</keyword>
<dbReference type="GO" id="GO:0008821">
    <property type="term" value="F:crossover junction DNA endonuclease activity"/>
    <property type="evidence" value="ECO:0007669"/>
    <property type="project" value="TreeGrafter"/>
</dbReference>
<dbReference type="GO" id="GO:0031297">
    <property type="term" value="P:replication fork processing"/>
    <property type="evidence" value="ECO:0007669"/>
    <property type="project" value="TreeGrafter"/>
</dbReference>
<evidence type="ECO:0000256" key="6">
    <source>
        <dbReference type="ARBA" id="ARBA00022763"/>
    </source>
</evidence>
<evidence type="ECO:0000256" key="11">
    <source>
        <dbReference type="ARBA" id="ARBA00023242"/>
    </source>
</evidence>